<proteinExistence type="predicted"/>
<dbReference type="Pfam" id="PF00912">
    <property type="entry name" value="Transgly"/>
    <property type="match status" value="1"/>
</dbReference>
<evidence type="ECO:0000256" key="3">
    <source>
        <dbReference type="ARBA" id="ARBA00022679"/>
    </source>
</evidence>
<comment type="caution">
    <text evidence="13">The sequence shown here is derived from an EMBL/GenBank/DDBJ whole genome shotgun (WGS) entry which is preliminary data.</text>
</comment>
<sequence>MTKKRVISITFFFVAIFIVGFSLYLGIILFGNYAIDDKELVMNAATTVESPEGELITKLYLENREIVSIDDIPEHVLQAFISVEDHRFYNHQGFDIRAIGRALYRDIVSRSKVEGASTITQQLAKNTFLSHDKTWLRKTKEVLIAVNLEWRYSKEEILEMYLNRIYFGHGAHGIETASQLYYNKHVSELTIEEGALLASLPKGPNYYSPIKHPERSKARRDLVLTLMHQRGYLSAEEAVRLQGRVVAVTGNRLTENPAYLSYVDLVLEEAENLYLLSQEEILKGGYRIVVEMDPKMQQVSYDAFQDPNHFPPSTGERIVEGSIVLIDNDSGGVVAAQGGRDYVRRGFNRVTAKRQPGSLLKPMAVYAPAMETGYYEPYSILRDELISYGEYMPRNYNHEYTGEMTMYDAIKDSANAPAVWLMNEIGIQAAKDSLIEQNIKIEEEGLATALGGLYEGVSPLQMAAAYGTYANSGTYKTPYFIREIVDRNGEQIAQRVVEEEQVISEQTAWYMTRMLEAVVREGTGRAGQFQGALAGKTGTTSFEGVQGASRDIWFAGFTPKISGAIWMGYDKTDTDHYLTAGSGVPTELFKKIVTEGTDWEDKNVMAFEKPSYVHELAEPIRLVGIEDLTADMSLSWRGGTVKLKWSGSDDERVHYIIYEQTDSGNEKIGEVIGEHEFSITGVNIFSSNSYLVVPFNPQIEREGKPSNVAKAEFQLFSQDDRAS</sequence>
<evidence type="ECO:0000256" key="1">
    <source>
        <dbReference type="ARBA" id="ARBA00022475"/>
    </source>
</evidence>
<evidence type="ECO:0000313" key="13">
    <source>
        <dbReference type="EMBL" id="MBU9712640.1"/>
    </source>
</evidence>
<dbReference type="Pfam" id="PF00905">
    <property type="entry name" value="Transpeptidase"/>
    <property type="match status" value="1"/>
</dbReference>
<protein>
    <submittedName>
        <fullName evidence="13">PBP1A family penicillin-binding protein</fullName>
    </submittedName>
</protein>
<dbReference type="NCBIfam" id="TIGR02074">
    <property type="entry name" value="PBP_1a_fam"/>
    <property type="match status" value="1"/>
</dbReference>
<feature type="domain" description="Glycosyl transferase family 51" evidence="12">
    <location>
        <begin position="53"/>
        <end position="227"/>
    </location>
</feature>
<keyword evidence="2" id="KW-0328">Glycosyltransferase</keyword>
<evidence type="ECO:0000256" key="8">
    <source>
        <dbReference type="ARBA" id="ARBA00023136"/>
    </source>
</evidence>
<evidence type="ECO:0000256" key="10">
    <source>
        <dbReference type="SAM" id="Phobius"/>
    </source>
</evidence>
<evidence type="ECO:0000259" key="12">
    <source>
        <dbReference type="Pfam" id="PF00912"/>
    </source>
</evidence>
<keyword evidence="8 10" id="KW-0472">Membrane</keyword>
<keyword evidence="14" id="KW-1185">Reference proteome</keyword>
<keyword evidence="7 10" id="KW-1133">Transmembrane helix</keyword>
<dbReference type="PANTHER" id="PTHR32282:SF32">
    <property type="entry name" value="PENICILLIN-BINDING PROTEIN 2A"/>
    <property type="match status" value="1"/>
</dbReference>
<accession>A0ABS6JJK9</accession>
<evidence type="ECO:0000313" key="14">
    <source>
        <dbReference type="Proteomes" id="UP000784880"/>
    </source>
</evidence>
<keyword evidence="5" id="KW-0133">Cell shape</keyword>
<evidence type="ECO:0000256" key="4">
    <source>
        <dbReference type="ARBA" id="ARBA00022692"/>
    </source>
</evidence>
<dbReference type="InterPro" id="IPR001264">
    <property type="entry name" value="Glyco_trans_51"/>
</dbReference>
<dbReference type="PANTHER" id="PTHR32282">
    <property type="entry name" value="BINDING PROTEIN TRANSPEPTIDASE, PUTATIVE-RELATED"/>
    <property type="match status" value="1"/>
</dbReference>
<dbReference type="InterPro" id="IPR050396">
    <property type="entry name" value="Glycosyltr_51/Transpeptidase"/>
</dbReference>
<evidence type="ECO:0000256" key="2">
    <source>
        <dbReference type="ARBA" id="ARBA00022676"/>
    </source>
</evidence>
<keyword evidence="4 10" id="KW-0812">Transmembrane</keyword>
<dbReference type="Proteomes" id="UP000784880">
    <property type="component" value="Unassembled WGS sequence"/>
</dbReference>
<evidence type="ECO:0000256" key="5">
    <source>
        <dbReference type="ARBA" id="ARBA00022960"/>
    </source>
</evidence>
<dbReference type="InterPro" id="IPR001460">
    <property type="entry name" value="PCN-bd_Tpept"/>
</dbReference>
<keyword evidence="1" id="KW-1003">Cell membrane</keyword>
<organism evidence="13 14">
    <name type="scientific">Evansella tamaricis</name>
    <dbReference type="NCBI Taxonomy" id="2069301"/>
    <lineage>
        <taxon>Bacteria</taxon>
        <taxon>Bacillati</taxon>
        <taxon>Bacillota</taxon>
        <taxon>Bacilli</taxon>
        <taxon>Bacillales</taxon>
        <taxon>Bacillaceae</taxon>
        <taxon>Evansella</taxon>
    </lineage>
</organism>
<name>A0ABS6JJK9_9BACI</name>
<feature type="domain" description="Penicillin-binding protein transpeptidase" evidence="11">
    <location>
        <begin position="321"/>
        <end position="593"/>
    </location>
</feature>
<evidence type="ECO:0000256" key="7">
    <source>
        <dbReference type="ARBA" id="ARBA00022989"/>
    </source>
</evidence>
<evidence type="ECO:0000256" key="9">
    <source>
        <dbReference type="ARBA" id="ARBA00023316"/>
    </source>
</evidence>
<keyword evidence="6" id="KW-0573">Peptidoglycan synthesis</keyword>
<feature type="transmembrane region" description="Helical" evidence="10">
    <location>
        <begin position="12"/>
        <end position="35"/>
    </location>
</feature>
<dbReference type="RefSeq" id="WP_217066818.1">
    <property type="nucleotide sequence ID" value="NZ_JAHQCS010000106.1"/>
</dbReference>
<keyword evidence="3" id="KW-0808">Transferase</keyword>
<keyword evidence="9" id="KW-0961">Cell wall biogenesis/degradation</keyword>
<dbReference type="EMBL" id="JAHQCS010000106">
    <property type="protein sequence ID" value="MBU9712640.1"/>
    <property type="molecule type" value="Genomic_DNA"/>
</dbReference>
<evidence type="ECO:0000256" key="6">
    <source>
        <dbReference type="ARBA" id="ARBA00022984"/>
    </source>
</evidence>
<gene>
    <name evidence="13" type="ORF">KS419_12895</name>
</gene>
<reference evidence="13 14" key="1">
    <citation type="submission" date="2021-06" db="EMBL/GenBank/DDBJ databases">
        <title>Bacillus sp. RD4P76, an endophyte from a halophyte.</title>
        <authorList>
            <person name="Sun J.-Q."/>
        </authorList>
    </citation>
    <scope>NUCLEOTIDE SEQUENCE [LARGE SCALE GENOMIC DNA]</scope>
    <source>
        <strain evidence="13 14">CGMCC 1.15917</strain>
    </source>
</reference>
<evidence type="ECO:0000259" key="11">
    <source>
        <dbReference type="Pfam" id="PF00905"/>
    </source>
</evidence>